<dbReference type="InterPro" id="IPR010980">
    <property type="entry name" value="Cyt_c/b562"/>
</dbReference>
<dbReference type="GO" id="GO:0009055">
    <property type="term" value="F:electron transfer activity"/>
    <property type="evidence" value="ECO:0007669"/>
    <property type="project" value="InterPro"/>
</dbReference>
<proteinExistence type="predicted"/>
<dbReference type="GO" id="GO:0005506">
    <property type="term" value="F:iron ion binding"/>
    <property type="evidence" value="ECO:0007669"/>
    <property type="project" value="InterPro"/>
</dbReference>
<dbReference type="Pfam" id="PF01322">
    <property type="entry name" value="Cytochrom_C_2"/>
    <property type="match status" value="1"/>
</dbReference>
<evidence type="ECO:0008006" key="3">
    <source>
        <dbReference type="Google" id="ProtNLM"/>
    </source>
</evidence>
<evidence type="ECO:0000313" key="2">
    <source>
        <dbReference type="Proteomes" id="UP000030428"/>
    </source>
</evidence>
<dbReference type="InterPro" id="IPR002321">
    <property type="entry name" value="Cyt_c_II"/>
</dbReference>
<keyword evidence="2" id="KW-1185">Reference proteome</keyword>
<sequence length="136" mass="15157">MAETENQNKAELQLNEQRQLVEMPSKAQQVMRQHMLEHLATLNQIIGLIAEDKLEKAASLAETKIGISSMGKQCAKTGMGPGLFMPPDMRQMGRRLHEASSEFARIAKEGDTKQAVAALQKVTTTCVACHYKYRIQ</sequence>
<dbReference type="AlphaFoldDB" id="A0A4E0QQK2"/>
<name>A0A4E0QQK2_9GAMM</name>
<organism evidence="1 2">
    <name type="scientific">Candidatus Thiomargarita nelsonii</name>
    <dbReference type="NCBI Taxonomy" id="1003181"/>
    <lineage>
        <taxon>Bacteria</taxon>
        <taxon>Pseudomonadati</taxon>
        <taxon>Pseudomonadota</taxon>
        <taxon>Gammaproteobacteria</taxon>
        <taxon>Thiotrichales</taxon>
        <taxon>Thiotrichaceae</taxon>
        <taxon>Thiomargarita</taxon>
    </lineage>
</organism>
<dbReference type="Proteomes" id="UP000030428">
    <property type="component" value="Unassembled WGS sequence"/>
</dbReference>
<protein>
    <recommendedName>
        <fullName evidence="3">Cytochrome C</fullName>
    </recommendedName>
</protein>
<gene>
    <name evidence="1" type="ORF">PN36_09855</name>
</gene>
<dbReference type="EMBL" id="JSZA02000030">
    <property type="protein sequence ID" value="TGO03269.1"/>
    <property type="molecule type" value="Genomic_DNA"/>
</dbReference>
<dbReference type="GO" id="GO:0022900">
    <property type="term" value="P:electron transport chain"/>
    <property type="evidence" value="ECO:0007669"/>
    <property type="project" value="InterPro"/>
</dbReference>
<evidence type="ECO:0000313" key="1">
    <source>
        <dbReference type="EMBL" id="TGO03269.1"/>
    </source>
</evidence>
<dbReference type="PROSITE" id="PS51009">
    <property type="entry name" value="CYTCII"/>
    <property type="match status" value="1"/>
</dbReference>
<comment type="caution">
    <text evidence="1">The sequence shown here is derived from an EMBL/GenBank/DDBJ whole genome shotgun (WGS) entry which is preliminary data.</text>
</comment>
<dbReference type="SUPFAM" id="SSF47175">
    <property type="entry name" value="Cytochromes"/>
    <property type="match status" value="1"/>
</dbReference>
<reference evidence="1 2" key="1">
    <citation type="journal article" date="2016" name="Front. Microbiol.">
        <title>Single-Cell (Meta-)Genomics of a Dimorphic Candidatus Thiomargarita nelsonii Reveals Genomic Plasticity.</title>
        <authorList>
            <person name="Flood B.E."/>
            <person name="Fliss P."/>
            <person name="Jones D.S."/>
            <person name="Dick G.J."/>
            <person name="Jain S."/>
            <person name="Kaster A.K."/>
            <person name="Winkel M."/>
            <person name="Mussmann M."/>
            <person name="Bailey J."/>
        </authorList>
    </citation>
    <scope>NUCLEOTIDE SEQUENCE [LARGE SCALE GENOMIC DNA]</scope>
    <source>
        <strain evidence="1">Hydrate Ridge</strain>
    </source>
</reference>
<dbReference type="GO" id="GO:0020037">
    <property type="term" value="F:heme binding"/>
    <property type="evidence" value="ECO:0007669"/>
    <property type="project" value="InterPro"/>
</dbReference>
<dbReference type="Gene3D" id="1.20.120.10">
    <property type="entry name" value="Cytochrome c/b562"/>
    <property type="match status" value="1"/>
</dbReference>
<accession>A0A4E0QQK2</accession>